<proteinExistence type="predicted"/>
<dbReference type="RefSeq" id="WP_154121842.1">
    <property type="nucleotide sequence ID" value="NZ_WJXB01000013.1"/>
</dbReference>
<keyword evidence="2" id="KW-1185">Reference proteome</keyword>
<dbReference type="Proteomes" id="UP000463051">
    <property type="component" value="Unassembled WGS sequence"/>
</dbReference>
<reference evidence="1 2" key="1">
    <citation type="submission" date="2019-11" db="EMBL/GenBank/DDBJ databases">
        <title>Paenibacillus monticola sp. nov., a novel PGPR strain isolated from mountain sample in China.</title>
        <authorList>
            <person name="Zhao Q."/>
            <person name="Li H.-P."/>
            <person name="Zhang J.-L."/>
        </authorList>
    </citation>
    <scope>NUCLEOTIDE SEQUENCE [LARGE SCALE GENOMIC DNA]</scope>
    <source>
        <strain evidence="1 2">LC-T2</strain>
    </source>
</reference>
<gene>
    <name evidence="1" type="ORF">GJB61_25625</name>
</gene>
<name>A0A7X2HA74_9BACL</name>
<evidence type="ECO:0000313" key="1">
    <source>
        <dbReference type="EMBL" id="MRN56359.1"/>
    </source>
</evidence>
<sequence length="83" mass="9472">MTEDERILIPAGIMRRTEENVNINNKVKMAFGSKNVIGYNDYKGTAFVVEGKARFFDSGAEFDMMKGKFSFVTRVFRNNSYNG</sequence>
<dbReference type="Gene3D" id="2.30.110.10">
    <property type="entry name" value="Electron Transport, Fmn-binding Protein, Chain A"/>
    <property type="match status" value="1"/>
</dbReference>
<dbReference type="SUPFAM" id="SSF50475">
    <property type="entry name" value="FMN-binding split barrel"/>
    <property type="match status" value="1"/>
</dbReference>
<protein>
    <submittedName>
        <fullName evidence="1">Uncharacterized protein</fullName>
    </submittedName>
</protein>
<dbReference type="AlphaFoldDB" id="A0A7X2HA74"/>
<accession>A0A7X2HA74</accession>
<dbReference type="EMBL" id="WJXB01000013">
    <property type="protein sequence ID" value="MRN56359.1"/>
    <property type="molecule type" value="Genomic_DNA"/>
</dbReference>
<comment type="caution">
    <text evidence="1">The sequence shown here is derived from an EMBL/GenBank/DDBJ whole genome shotgun (WGS) entry which is preliminary data.</text>
</comment>
<organism evidence="1 2">
    <name type="scientific">Paenibacillus monticola</name>
    <dbReference type="NCBI Taxonomy" id="2666075"/>
    <lineage>
        <taxon>Bacteria</taxon>
        <taxon>Bacillati</taxon>
        <taxon>Bacillota</taxon>
        <taxon>Bacilli</taxon>
        <taxon>Bacillales</taxon>
        <taxon>Paenibacillaceae</taxon>
        <taxon>Paenibacillus</taxon>
    </lineage>
</organism>
<evidence type="ECO:0000313" key="2">
    <source>
        <dbReference type="Proteomes" id="UP000463051"/>
    </source>
</evidence>
<dbReference type="InterPro" id="IPR012349">
    <property type="entry name" value="Split_barrel_FMN-bd"/>
</dbReference>